<feature type="compositionally biased region" description="Polar residues" evidence="1">
    <location>
        <begin position="119"/>
        <end position="138"/>
    </location>
</feature>
<evidence type="ECO:0000256" key="1">
    <source>
        <dbReference type="SAM" id="MobiDB-lite"/>
    </source>
</evidence>
<protein>
    <submittedName>
        <fullName evidence="2">Uncharacterized protein</fullName>
    </submittedName>
</protein>
<sequence>MVFQINALVKLKKKTRLTELENPRRLRLEAGMERRRHQRNLTNVAEGREQRYGEEDEYHQEEEEEEEEEEEREEEAGGGGGGGGRSDDDDDDDKDDVEVEDEEEEEEEEEPAKAVAEQMSRQNDTVDTGVNQKLSPTESELFEMQKLRIPTGNEDIRLTTQTQNEKFELKGVYESGEYQRISDAPPTINPKNENACTKLNVKNEKIKVNLIWTSGPNKVILSGPRFMGLGFVLKVYRLKLQCLGSWNLNGWKIGLKASNVHTLNYTKQFLLLSCLKMAALKLSKQNRIYLMFRRGFMPPHSESGDSVSWPKVGKPIKMYKNKL</sequence>
<feature type="region of interest" description="Disordered" evidence="1">
    <location>
        <begin position="30"/>
        <end position="138"/>
    </location>
</feature>
<evidence type="ECO:0000313" key="3">
    <source>
        <dbReference type="Proteomes" id="UP000008237"/>
    </source>
</evidence>
<evidence type="ECO:0000313" key="2">
    <source>
        <dbReference type="EMBL" id="EFN75595.1"/>
    </source>
</evidence>
<dbReference type="EMBL" id="GL453744">
    <property type="protein sequence ID" value="EFN75595.1"/>
    <property type="molecule type" value="Genomic_DNA"/>
</dbReference>
<organism evidence="3">
    <name type="scientific">Harpegnathos saltator</name>
    <name type="common">Jerdon's jumping ant</name>
    <dbReference type="NCBI Taxonomy" id="610380"/>
    <lineage>
        <taxon>Eukaryota</taxon>
        <taxon>Metazoa</taxon>
        <taxon>Ecdysozoa</taxon>
        <taxon>Arthropoda</taxon>
        <taxon>Hexapoda</taxon>
        <taxon>Insecta</taxon>
        <taxon>Pterygota</taxon>
        <taxon>Neoptera</taxon>
        <taxon>Endopterygota</taxon>
        <taxon>Hymenoptera</taxon>
        <taxon>Apocrita</taxon>
        <taxon>Aculeata</taxon>
        <taxon>Formicoidea</taxon>
        <taxon>Formicidae</taxon>
        <taxon>Ponerinae</taxon>
        <taxon>Ponerini</taxon>
        <taxon>Harpegnathos</taxon>
    </lineage>
</organism>
<dbReference type="InParanoid" id="E2C8X7"/>
<gene>
    <name evidence="2" type="ORF">EAI_04560</name>
</gene>
<feature type="compositionally biased region" description="Acidic residues" evidence="1">
    <location>
        <begin position="54"/>
        <end position="76"/>
    </location>
</feature>
<name>E2C8X7_HARSA</name>
<feature type="compositionally biased region" description="Acidic residues" evidence="1">
    <location>
        <begin position="87"/>
        <end position="110"/>
    </location>
</feature>
<proteinExistence type="predicted"/>
<reference evidence="2 3" key="1">
    <citation type="journal article" date="2010" name="Science">
        <title>Genomic comparison of the ants Camponotus floridanus and Harpegnathos saltator.</title>
        <authorList>
            <person name="Bonasio R."/>
            <person name="Zhang G."/>
            <person name="Ye C."/>
            <person name="Mutti N.S."/>
            <person name="Fang X."/>
            <person name="Qin N."/>
            <person name="Donahue G."/>
            <person name="Yang P."/>
            <person name="Li Q."/>
            <person name="Li C."/>
            <person name="Zhang P."/>
            <person name="Huang Z."/>
            <person name="Berger S.L."/>
            <person name="Reinberg D."/>
            <person name="Wang J."/>
            <person name="Liebig J."/>
        </authorList>
    </citation>
    <scope>NUCLEOTIDE SEQUENCE [LARGE SCALE GENOMIC DNA]</scope>
    <source>
        <strain evidence="2 3">R22 G/1</strain>
    </source>
</reference>
<dbReference type="Proteomes" id="UP000008237">
    <property type="component" value="Unassembled WGS sequence"/>
</dbReference>
<keyword evidence="3" id="KW-1185">Reference proteome</keyword>
<dbReference type="AlphaFoldDB" id="E2C8X7"/>
<accession>E2C8X7</accession>